<keyword evidence="2" id="KW-1185">Reference proteome</keyword>
<evidence type="ECO:0000313" key="2">
    <source>
        <dbReference type="Proteomes" id="UP001595791"/>
    </source>
</evidence>
<dbReference type="EMBL" id="JBHSBU010000001">
    <property type="protein sequence ID" value="MFC4158463.1"/>
    <property type="molecule type" value="Genomic_DNA"/>
</dbReference>
<proteinExistence type="predicted"/>
<comment type="caution">
    <text evidence="1">The sequence shown here is derived from an EMBL/GenBank/DDBJ whole genome shotgun (WGS) entry which is preliminary data.</text>
</comment>
<dbReference type="Proteomes" id="UP001595791">
    <property type="component" value="Unassembled WGS sequence"/>
</dbReference>
<dbReference type="RefSeq" id="WP_378161158.1">
    <property type="nucleotide sequence ID" value="NZ_JBHSBU010000001.1"/>
</dbReference>
<name>A0ABV8MK16_9NEIS</name>
<reference evidence="2" key="1">
    <citation type="journal article" date="2019" name="Int. J. Syst. Evol. Microbiol.">
        <title>The Global Catalogue of Microorganisms (GCM) 10K type strain sequencing project: providing services to taxonomists for standard genome sequencing and annotation.</title>
        <authorList>
            <consortium name="The Broad Institute Genomics Platform"/>
            <consortium name="The Broad Institute Genome Sequencing Center for Infectious Disease"/>
            <person name="Wu L."/>
            <person name="Ma J."/>
        </authorList>
    </citation>
    <scope>NUCLEOTIDE SEQUENCE [LARGE SCALE GENOMIC DNA]</scope>
    <source>
        <strain evidence="2">LMG 29894</strain>
    </source>
</reference>
<organism evidence="1 2">
    <name type="scientific">Chitinimonas lacunae</name>
    <dbReference type="NCBI Taxonomy" id="1963018"/>
    <lineage>
        <taxon>Bacteria</taxon>
        <taxon>Pseudomonadati</taxon>
        <taxon>Pseudomonadota</taxon>
        <taxon>Betaproteobacteria</taxon>
        <taxon>Neisseriales</taxon>
        <taxon>Chitinibacteraceae</taxon>
        <taxon>Chitinimonas</taxon>
    </lineage>
</organism>
<evidence type="ECO:0000313" key="1">
    <source>
        <dbReference type="EMBL" id="MFC4158463.1"/>
    </source>
</evidence>
<gene>
    <name evidence="1" type="ORF">ACFOW7_03715</name>
</gene>
<sequence length="90" mass="10241">MSQVPLEPVQLAGADLHQETAVDSQSPASVRINQLLALLSEITSDDFRAIEMWQLGKLHSKLFFLSELAWVELDFRQEMDRINRNSNEGN</sequence>
<protein>
    <submittedName>
        <fullName evidence="1">Uncharacterized protein</fullName>
    </submittedName>
</protein>
<accession>A0ABV8MK16</accession>